<evidence type="ECO:0000259" key="2">
    <source>
        <dbReference type="Pfam" id="PF13579"/>
    </source>
</evidence>
<dbReference type="CDD" id="cd03794">
    <property type="entry name" value="GT4_WbuB-like"/>
    <property type="match status" value="1"/>
</dbReference>
<sequence length="397" mass="44576">MVECKLKVLMLAPTPYFSDRGCHVRIYEEARTLQSQGVDVRIVTYHLGRDMPGIPTYRICTVPWYKKLTAGPSWHKPYLDILLFFKALQVARSFAPDIIHAHLHEGAFVGYFLKKMLGVPLIFDCQGSLTAEITDHGFINDGSILAKCFAALEHFINNSADFIITSSSAGAHDLVTHWQVPDHKVKAVIDGVDTAVFRPYEKNECRSALQLPLDVPIVAFLGLLNRYQGIDILLESIALLRERKGQIHFLIMGFPEDQYIHKCRELGLDEMVSFTGRIDYAEAPLYLSACDIAVSPKISLTEANGKLFNYMACALPTVVFDTPINREILGDAGVYARFADAADLATRIEELAADKAGRESFARKVREKAERDHSWRARGETLLEIYRGILKAVRSEK</sequence>
<dbReference type="PANTHER" id="PTHR45947">
    <property type="entry name" value="SULFOQUINOVOSYL TRANSFERASE SQD2"/>
    <property type="match status" value="1"/>
</dbReference>
<dbReference type="Pfam" id="PF00534">
    <property type="entry name" value="Glycos_transf_1"/>
    <property type="match status" value="1"/>
</dbReference>
<evidence type="ECO:0000313" key="3">
    <source>
        <dbReference type="EMBL" id="ABQ27983.1"/>
    </source>
</evidence>
<dbReference type="Gene3D" id="3.40.50.2000">
    <property type="entry name" value="Glycogen Phosphorylase B"/>
    <property type="match status" value="2"/>
</dbReference>
<gene>
    <name evidence="3" type="ordered locus">Gura_3833</name>
</gene>
<dbReference type="CAZy" id="GT4">
    <property type="family name" value="Glycosyltransferase Family 4"/>
</dbReference>
<proteinExistence type="predicted"/>
<dbReference type="KEGG" id="gur:Gura_3833"/>
<dbReference type="Proteomes" id="UP000006695">
    <property type="component" value="Chromosome"/>
</dbReference>
<dbReference type="Pfam" id="PF13579">
    <property type="entry name" value="Glyco_trans_4_4"/>
    <property type="match status" value="1"/>
</dbReference>
<dbReference type="InterPro" id="IPR028098">
    <property type="entry name" value="Glyco_trans_4-like_N"/>
</dbReference>
<dbReference type="AlphaFoldDB" id="A5G865"/>
<evidence type="ECO:0000313" key="4">
    <source>
        <dbReference type="Proteomes" id="UP000006695"/>
    </source>
</evidence>
<keyword evidence="4" id="KW-1185">Reference proteome</keyword>
<dbReference type="SUPFAM" id="SSF53756">
    <property type="entry name" value="UDP-Glycosyltransferase/glycogen phosphorylase"/>
    <property type="match status" value="1"/>
</dbReference>
<dbReference type="STRING" id="351605.Gura_3833"/>
<dbReference type="EMBL" id="CP000698">
    <property type="protein sequence ID" value="ABQ27983.1"/>
    <property type="molecule type" value="Genomic_DNA"/>
</dbReference>
<dbReference type="HOGENOM" id="CLU_009583_2_2_7"/>
<organism evidence="3 4">
    <name type="scientific">Geotalea uraniireducens (strain Rf4)</name>
    <name type="common">Geobacter uraniireducens</name>
    <dbReference type="NCBI Taxonomy" id="351605"/>
    <lineage>
        <taxon>Bacteria</taxon>
        <taxon>Pseudomonadati</taxon>
        <taxon>Thermodesulfobacteriota</taxon>
        <taxon>Desulfuromonadia</taxon>
        <taxon>Geobacterales</taxon>
        <taxon>Geobacteraceae</taxon>
        <taxon>Geotalea</taxon>
    </lineage>
</organism>
<feature type="domain" description="Glycosyl transferase family 1" evidence="1">
    <location>
        <begin position="203"/>
        <end position="367"/>
    </location>
</feature>
<accession>A5G865</accession>
<dbReference type="GO" id="GO:0016757">
    <property type="term" value="F:glycosyltransferase activity"/>
    <property type="evidence" value="ECO:0007669"/>
    <property type="project" value="InterPro"/>
</dbReference>
<protein>
    <submittedName>
        <fullName evidence="3">Glycosyl transferase, group 1</fullName>
    </submittedName>
</protein>
<keyword evidence="3" id="KW-0808">Transferase</keyword>
<dbReference type="RefSeq" id="WP_011940629.1">
    <property type="nucleotide sequence ID" value="NC_009483.1"/>
</dbReference>
<feature type="domain" description="Glycosyltransferase subfamily 4-like N-terminal" evidence="2">
    <location>
        <begin position="21"/>
        <end position="188"/>
    </location>
</feature>
<evidence type="ECO:0000259" key="1">
    <source>
        <dbReference type="Pfam" id="PF00534"/>
    </source>
</evidence>
<reference evidence="3 4" key="1">
    <citation type="submission" date="2007-05" db="EMBL/GenBank/DDBJ databases">
        <title>Complete sequence of Geobacter uraniireducens Rf4.</title>
        <authorList>
            <consortium name="US DOE Joint Genome Institute"/>
            <person name="Copeland A."/>
            <person name="Lucas S."/>
            <person name="Lapidus A."/>
            <person name="Barry K."/>
            <person name="Detter J.C."/>
            <person name="Glavina del Rio T."/>
            <person name="Hammon N."/>
            <person name="Israni S."/>
            <person name="Dalin E."/>
            <person name="Tice H."/>
            <person name="Pitluck S."/>
            <person name="Chertkov O."/>
            <person name="Brettin T."/>
            <person name="Bruce D."/>
            <person name="Han C."/>
            <person name="Schmutz J."/>
            <person name="Larimer F."/>
            <person name="Land M."/>
            <person name="Hauser L."/>
            <person name="Kyrpides N."/>
            <person name="Mikhailova N."/>
            <person name="Shelobolina E."/>
            <person name="Aklujkar M."/>
            <person name="Lovley D."/>
            <person name="Richardson P."/>
        </authorList>
    </citation>
    <scope>NUCLEOTIDE SEQUENCE [LARGE SCALE GENOMIC DNA]</scope>
    <source>
        <strain evidence="3 4">Rf4</strain>
    </source>
</reference>
<name>A5G865_GEOUR</name>
<dbReference type="PANTHER" id="PTHR45947:SF3">
    <property type="entry name" value="SULFOQUINOVOSYL TRANSFERASE SQD2"/>
    <property type="match status" value="1"/>
</dbReference>
<dbReference type="InterPro" id="IPR001296">
    <property type="entry name" value="Glyco_trans_1"/>
</dbReference>
<dbReference type="InterPro" id="IPR050194">
    <property type="entry name" value="Glycosyltransferase_grp1"/>
</dbReference>